<comment type="subcellular location">
    <subcellularLocation>
        <location evidence="1">Vacuole membrane</location>
        <topology evidence="1">Multi-pass membrane protein</topology>
    </subcellularLocation>
</comment>
<evidence type="ECO:0000256" key="9">
    <source>
        <dbReference type="SAM" id="Phobius"/>
    </source>
</evidence>
<evidence type="ECO:0000256" key="3">
    <source>
        <dbReference type="ARBA" id="ARBA00022496"/>
    </source>
</evidence>
<evidence type="ECO:0000256" key="6">
    <source>
        <dbReference type="ARBA" id="ARBA00022989"/>
    </source>
</evidence>
<dbReference type="InterPro" id="IPR008217">
    <property type="entry name" value="Ccc1_fam"/>
</dbReference>
<feature type="transmembrane region" description="Helical" evidence="9">
    <location>
        <begin position="198"/>
        <end position="217"/>
    </location>
</feature>
<organism evidence="10 11">
    <name type="scientific">Centaurea solstitialis</name>
    <name type="common">yellow star-thistle</name>
    <dbReference type="NCBI Taxonomy" id="347529"/>
    <lineage>
        <taxon>Eukaryota</taxon>
        <taxon>Viridiplantae</taxon>
        <taxon>Streptophyta</taxon>
        <taxon>Embryophyta</taxon>
        <taxon>Tracheophyta</taxon>
        <taxon>Spermatophyta</taxon>
        <taxon>Magnoliopsida</taxon>
        <taxon>eudicotyledons</taxon>
        <taxon>Gunneridae</taxon>
        <taxon>Pentapetalae</taxon>
        <taxon>asterids</taxon>
        <taxon>campanulids</taxon>
        <taxon>Asterales</taxon>
        <taxon>Asteraceae</taxon>
        <taxon>Carduoideae</taxon>
        <taxon>Cardueae</taxon>
        <taxon>Centaureinae</taxon>
        <taxon>Centaurea</taxon>
    </lineage>
</organism>
<evidence type="ECO:0000256" key="7">
    <source>
        <dbReference type="ARBA" id="ARBA00023136"/>
    </source>
</evidence>
<feature type="transmembrane region" description="Helical" evidence="9">
    <location>
        <begin position="136"/>
        <end position="158"/>
    </location>
</feature>
<keyword evidence="5 9" id="KW-0812">Transmembrane</keyword>
<evidence type="ECO:0000256" key="5">
    <source>
        <dbReference type="ARBA" id="ARBA00022692"/>
    </source>
</evidence>
<proteinExistence type="inferred from homology"/>
<keyword evidence="3" id="KW-0406">Ion transport</keyword>
<reference evidence="10" key="1">
    <citation type="submission" date="2023-03" db="EMBL/GenBank/DDBJ databases">
        <title>Chromosome-scale reference genome and RAD-based genetic map of yellow starthistle (Centaurea solstitialis) reveal putative structural variation and QTLs associated with invader traits.</title>
        <authorList>
            <person name="Reatini B."/>
            <person name="Cang F.A."/>
            <person name="Jiang Q."/>
            <person name="Mckibben M.T.W."/>
            <person name="Barker M.S."/>
            <person name="Rieseberg L.H."/>
            <person name="Dlugosch K.M."/>
        </authorList>
    </citation>
    <scope>NUCLEOTIDE SEQUENCE</scope>
    <source>
        <strain evidence="10">CAN-66</strain>
        <tissue evidence="10">Leaf</tissue>
    </source>
</reference>
<keyword evidence="3" id="KW-0408">Iron</keyword>
<keyword evidence="6 9" id="KW-1133">Transmembrane helix</keyword>
<comment type="catalytic activity">
    <reaction evidence="8">
        <text>Fe(2+)(in) = Fe(2+)(out)</text>
        <dbReference type="Rhea" id="RHEA:28486"/>
        <dbReference type="ChEBI" id="CHEBI:29033"/>
    </reaction>
    <physiologicalReaction direction="left-to-right" evidence="8">
        <dbReference type="Rhea" id="RHEA:28487"/>
    </physiologicalReaction>
</comment>
<dbReference type="GO" id="GO:0005774">
    <property type="term" value="C:vacuolar membrane"/>
    <property type="evidence" value="ECO:0007669"/>
    <property type="project" value="UniProtKB-SubCell"/>
</dbReference>
<feature type="transmembrane region" description="Helical" evidence="9">
    <location>
        <begin position="71"/>
        <end position="91"/>
    </location>
</feature>
<feature type="transmembrane region" description="Helical" evidence="9">
    <location>
        <begin position="477"/>
        <end position="498"/>
    </location>
</feature>
<evidence type="ECO:0000256" key="4">
    <source>
        <dbReference type="ARBA" id="ARBA00022554"/>
    </source>
</evidence>
<dbReference type="Proteomes" id="UP001172457">
    <property type="component" value="Chromosome 4"/>
</dbReference>
<keyword evidence="3" id="KW-0410">Iron transport</keyword>
<keyword evidence="7 9" id="KW-0472">Membrane</keyword>
<name>A0AA38T0I6_9ASTR</name>
<dbReference type="Pfam" id="PF01988">
    <property type="entry name" value="VIT1"/>
    <property type="match status" value="3"/>
</dbReference>
<evidence type="ECO:0000313" key="10">
    <source>
        <dbReference type="EMBL" id="KAJ9552180.1"/>
    </source>
</evidence>
<dbReference type="GO" id="GO:0005384">
    <property type="term" value="F:manganese ion transmembrane transporter activity"/>
    <property type="evidence" value="ECO:0007669"/>
    <property type="project" value="InterPro"/>
</dbReference>
<keyword evidence="4" id="KW-0926">Vacuole</keyword>
<keyword evidence="3" id="KW-0813">Transport</keyword>
<dbReference type="PANTHER" id="PTHR31851">
    <property type="entry name" value="FE(2+)/MN(2+) TRANSPORTER PCL1"/>
    <property type="match status" value="1"/>
</dbReference>
<gene>
    <name evidence="10" type="ORF">OSB04_016225</name>
</gene>
<comment type="caution">
    <text evidence="10">The sequence shown here is derived from an EMBL/GenBank/DDBJ whole genome shotgun (WGS) entry which is preliminary data.</text>
</comment>
<dbReference type="GO" id="GO:0030026">
    <property type="term" value="P:intracellular manganese ion homeostasis"/>
    <property type="evidence" value="ECO:0007669"/>
    <property type="project" value="InterPro"/>
</dbReference>
<evidence type="ECO:0000256" key="8">
    <source>
        <dbReference type="ARBA" id="ARBA00044464"/>
    </source>
</evidence>
<dbReference type="AlphaFoldDB" id="A0AA38T0I6"/>
<sequence>METTINTSNNHLTIKQNKLEVESDQTEEANEIVFDYAKRAQWLRAALLGANDGLLSTSSLMMGVGAVREDVKTMVLSGVAGLVAGACSMAIGEFVSVSSQYDIEMSQIEREIIRNGGSSYESLEGKKNELPSPTKAAVASASAFAVGAAVPLVAATFVSGYRGRLAVMVAAVSMALVGFGGLSAVLGRAPVVKSTVRVLVGGWVAMGVTYGFTKAIGSTAWFDGKAKPQALEAMTRSWFFPRRDVVTYDGFKEVFTSVNNLPYVTVGKRERREREIDVYKKGSQGVCLPQSIISSFHHNRHLSPMATNVTFTTTLHDSKTGTTKDNDLDIESQQTPEATEEVIFDYAKRAQWLRAALLGANDGLLSTASLMMGVGAVREDRKAMILSGVAGLVAGACSMAIGEFVSVYSQYDIEISQIQREMKSSGNTNNNNNELEAKKKELPSPAKAAGASGSAFAVGAAVPLLAAGFIRGYYVRVGVLVAAVSVTLVGFGGLSAVLGRAPVVKSTIRVLVGGLVAMGVTYGLTKAVGSTGLLFRQAFRCYVTTLLAYTKAVVLYWAIFPKSRPIDTGRLDWQ</sequence>
<feature type="transmembrane region" description="Helical" evidence="9">
    <location>
        <begin position="510"/>
        <end position="529"/>
    </location>
</feature>
<protein>
    <submittedName>
        <fullName evidence="10">Uncharacterized protein</fullName>
    </submittedName>
</protein>
<feature type="transmembrane region" description="Helical" evidence="9">
    <location>
        <begin position="165"/>
        <end position="186"/>
    </location>
</feature>
<feature type="transmembrane region" description="Helical" evidence="9">
    <location>
        <begin position="448"/>
        <end position="470"/>
    </location>
</feature>
<dbReference type="GO" id="GO:0006826">
    <property type="term" value="P:iron ion transport"/>
    <property type="evidence" value="ECO:0007669"/>
    <property type="project" value="UniProtKB-KW"/>
</dbReference>
<dbReference type="EMBL" id="JARYMX010000004">
    <property type="protein sequence ID" value="KAJ9552180.1"/>
    <property type="molecule type" value="Genomic_DNA"/>
</dbReference>
<evidence type="ECO:0000256" key="1">
    <source>
        <dbReference type="ARBA" id="ARBA00004128"/>
    </source>
</evidence>
<feature type="transmembrane region" description="Helical" evidence="9">
    <location>
        <begin position="383"/>
        <end position="401"/>
    </location>
</feature>
<comment type="similarity">
    <text evidence="2">Belongs to the CCC1 family.</text>
</comment>
<accession>A0AA38T0I6</accession>
<feature type="transmembrane region" description="Helical" evidence="9">
    <location>
        <begin position="541"/>
        <end position="560"/>
    </location>
</feature>
<evidence type="ECO:0000313" key="11">
    <source>
        <dbReference type="Proteomes" id="UP001172457"/>
    </source>
</evidence>
<evidence type="ECO:0000256" key="2">
    <source>
        <dbReference type="ARBA" id="ARBA00007049"/>
    </source>
</evidence>
<keyword evidence="11" id="KW-1185">Reference proteome</keyword>